<dbReference type="RefSeq" id="WP_338001730.1">
    <property type="nucleotide sequence ID" value="NZ_JAOPKA010000001.1"/>
</dbReference>
<feature type="transmembrane region" description="Helical" evidence="1">
    <location>
        <begin position="52"/>
        <end position="70"/>
    </location>
</feature>
<proteinExistence type="predicted"/>
<reference evidence="2" key="1">
    <citation type="submission" date="2022-09" db="EMBL/GenBank/DDBJ databases">
        <title>Enrichment on poylsaccharides allowed isolation of novel metabolic and taxonomic groups of Haloarchaea.</title>
        <authorList>
            <person name="Sorokin D.Y."/>
            <person name="Elcheninov A.G."/>
            <person name="Khizhniak T.V."/>
            <person name="Kolganova T.V."/>
            <person name="Kublanov I.V."/>
        </authorList>
    </citation>
    <scope>NUCLEOTIDE SEQUENCE</scope>
    <source>
        <strain evidence="2">AArc-xg1-1</strain>
    </source>
</reference>
<dbReference type="Pfam" id="PF04238">
    <property type="entry name" value="DUF420"/>
    <property type="match status" value="1"/>
</dbReference>
<feature type="transmembrane region" description="Helical" evidence="1">
    <location>
        <begin position="164"/>
        <end position="186"/>
    </location>
</feature>
<keyword evidence="1" id="KW-0812">Transmembrane</keyword>
<evidence type="ECO:0000313" key="3">
    <source>
        <dbReference type="Proteomes" id="UP001321018"/>
    </source>
</evidence>
<protein>
    <submittedName>
        <fullName evidence="2">DUF420 domain-containing protein</fullName>
    </submittedName>
</protein>
<feature type="transmembrane region" description="Helical" evidence="1">
    <location>
        <begin position="12"/>
        <end position="32"/>
    </location>
</feature>
<organism evidence="2 3">
    <name type="scientific">Natronoglomus mannanivorans</name>
    <dbReference type="NCBI Taxonomy" id="2979990"/>
    <lineage>
        <taxon>Archaea</taxon>
        <taxon>Methanobacteriati</taxon>
        <taxon>Methanobacteriota</taxon>
        <taxon>Stenosarchaea group</taxon>
        <taxon>Halobacteria</taxon>
        <taxon>Halobacteriales</taxon>
        <taxon>Natrialbaceae</taxon>
        <taxon>Natronoglomus</taxon>
    </lineage>
</organism>
<accession>A0AAP3DZX8</accession>
<name>A0AAP3DZX8_9EURY</name>
<dbReference type="EMBL" id="JAOPKA010000001">
    <property type="protein sequence ID" value="MCU4739866.1"/>
    <property type="molecule type" value="Genomic_DNA"/>
</dbReference>
<dbReference type="PANTHER" id="PTHR37692:SF1">
    <property type="entry name" value="DUF420 DOMAIN-CONTAINING PROTEIN"/>
    <property type="match status" value="1"/>
</dbReference>
<dbReference type="InterPro" id="IPR007352">
    <property type="entry name" value="DUF420"/>
</dbReference>
<evidence type="ECO:0000256" key="1">
    <source>
        <dbReference type="SAM" id="Phobius"/>
    </source>
</evidence>
<sequence>MTAIQKEHVPMLTGLLSVVSLAVVFGAAGGVIPQSAVPTPPERVLETIPHVNAVLSLTAIATIGLGWWWIRRGNVDRHRQAMVLSFALFGTFLVLYLYRLVSLGGPASFPGPAAVEQFVYLPVLAIHILLAVICIPLVYYALLLAATHTVGELARTRHAAIGRIAATLWLVSFALGVVVYAMLYHVY</sequence>
<feature type="transmembrane region" description="Helical" evidence="1">
    <location>
        <begin position="82"/>
        <end position="98"/>
    </location>
</feature>
<gene>
    <name evidence="2" type="ORF">OB960_00425</name>
</gene>
<dbReference type="Proteomes" id="UP001321018">
    <property type="component" value="Unassembled WGS sequence"/>
</dbReference>
<keyword evidence="1" id="KW-0472">Membrane</keyword>
<evidence type="ECO:0000313" key="2">
    <source>
        <dbReference type="EMBL" id="MCU4739866.1"/>
    </source>
</evidence>
<dbReference type="AlphaFoldDB" id="A0AAP3DZX8"/>
<feature type="transmembrane region" description="Helical" evidence="1">
    <location>
        <begin position="118"/>
        <end position="143"/>
    </location>
</feature>
<comment type="caution">
    <text evidence="2">The sequence shown here is derived from an EMBL/GenBank/DDBJ whole genome shotgun (WGS) entry which is preliminary data.</text>
</comment>
<keyword evidence="1" id="KW-1133">Transmembrane helix</keyword>
<dbReference type="PANTHER" id="PTHR37692">
    <property type="entry name" value="HYPOTHETICAL MEMBRANE SPANNING PROTEIN"/>
    <property type="match status" value="1"/>
</dbReference>